<name>A0A0F9XYQ6_9ZZZZ</name>
<dbReference type="Gene3D" id="3.30.1370.120">
    <property type="match status" value="1"/>
</dbReference>
<accession>A0A0F9XYQ6</accession>
<dbReference type="InterPro" id="IPR005644">
    <property type="entry name" value="NolW-like"/>
</dbReference>
<dbReference type="EMBL" id="LAZR01000057">
    <property type="protein sequence ID" value="KKN97528.1"/>
    <property type="molecule type" value="Genomic_DNA"/>
</dbReference>
<organism evidence="2">
    <name type="scientific">marine sediment metagenome</name>
    <dbReference type="NCBI Taxonomy" id="412755"/>
    <lineage>
        <taxon>unclassified sequences</taxon>
        <taxon>metagenomes</taxon>
        <taxon>ecological metagenomes</taxon>
    </lineage>
</organism>
<dbReference type="InterPro" id="IPR038591">
    <property type="entry name" value="NolW-like_sf"/>
</dbReference>
<feature type="domain" description="NolW-like" evidence="1">
    <location>
        <begin position="27"/>
        <end position="85"/>
    </location>
</feature>
<dbReference type="Pfam" id="PF03958">
    <property type="entry name" value="Secretin_N"/>
    <property type="match status" value="1"/>
</dbReference>
<protein>
    <recommendedName>
        <fullName evidence="1">NolW-like domain-containing protein</fullName>
    </recommendedName>
</protein>
<comment type="caution">
    <text evidence="2">The sequence shown here is derived from an EMBL/GenBank/DDBJ whole genome shotgun (WGS) entry which is preliminary data.</text>
</comment>
<proteinExistence type="predicted"/>
<evidence type="ECO:0000313" key="2">
    <source>
        <dbReference type="EMBL" id="KKN97528.1"/>
    </source>
</evidence>
<dbReference type="AlphaFoldDB" id="A0A0F9XYQ6"/>
<evidence type="ECO:0000259" key="1">
    <source>
        <dbReference type="Pfam" id="PF03958"/>
    </source>
</evidence>
<reference evidence="2" key="1">
    <citation type="journal article" date="2015" name="Nature">
        <title>Complex archaea that bridge the gap between prokaryotes and eukaryotes.</title>
        <authorList>
            <person name="Spang A."/>
            <person name="Saw J.H."/>
            <person name="Jorgensen S.L."/>
            <person name="Zaremba-Niedzwiedzka K."/>
            <person name="Martijn J."/>
            <person name="Lind A.E."/>
            <person name="van Eijk R."/>
            <person name="Schleper C."/>
            <person name="Guy L."/>
            <person name="Ettema T.J."/>
        </authorList>
    </citation>
    <scope>NUCLEOTIDE SEQUENCE</scope>
</reference>
<sequence>MKGSMRLFAVWLTSVVMTAPLSAAPTTEVISLGYSMAETLIPVVEPMLQGEERVSGYGNQLIIRAEPERLEEIRSLIATLDEQPAKLRISIANSGNSVDSDQGYSVDGRLSQGPVDVIIGDPRSGNQTRIIRRATRGATDGVRQVTANEGYPVLIQSGQSVPITTTSTDAYGQVIRDVQYRDVTQGFYATVRINGDMATITLSANNDSINQSDSRLINIQRTDTVVTARLGEWVTIGALDDTAAAQDRDIGRRISTRSQDQNSIRLKVDRLE</sequence>
<gene>
    <name evidence="2" type="ORF">LCGC14_0156470</name>
</gene>